<proteinExistence type="predicted"/>
<comment type="caution">
    <text evidence="3">The sequence shown here is derived from an EMBL/GenBank/DDBJ whole genome shotgun (WGS) entry which is preliminary data.</text>
</comment>
<reference evidence="3 4" key="1">
    <citation type="submission" date="2024-02" db="EMBL/GenBank/DDBJ databases">
        <title>de novo genome assembly of Solanum bulbocastanum strain 11H21.</title>
        <authorList>
            <person name="Hosaka A.J."/>
        </authorList>
    </citation>
    <scope>NUCLEOTIDE SEQUENCE [LARGE SCALE GENOMIC DNA]</scope>
    <source>
        <tissue evidence="3">Young leaves</tissue>
    </source>
</reference>
<dbReference type="PANTHER" id="PTHR10578">
    <property type="entry name" value="S -2-HYDROXY-ACID OXIDASE-RELATED"/>
    <property type="match status" value="1"/>
</dbReference>
<gene>
    <name evidence="3" type="ORF">RDI58_013519</name>
</gene>
<dbReference type="Gene3D" id="3.20.20.70">
    <property type="entry name" value="Aldolase class I"/>
    <property type="match status" value="1"/>
</dbReference>
<dbReference type="EMBL" id="JBANQN010000005">
    <property type="protein sequence ID" value="KAK6789719.1"/>
    <property type="molecule type" value="Genomic_DNA"/>
</dbReference>
<evidence type="ECO:0000259" key="2">
    <source>
        <dbReference type="Pfam" id="PF01070"/>
    </source>
</evidence>
<keyword evidence="4" id="KW-1185">Reference proteome</keyword>
<dbReference type="SUPFAM" id="SSF51412">
    <property type="entry name" value="Inosine monophosphate dehydrogenase (IMPDH)"/>
    <property type="match status" value="1"/>
</dbReference>
<dbReference type="Proteomes" id="UP001371456">
    <property type="component" value="Unassembled WGS sequence"/>
</dbReference>
<evidence type="ECO:0000313" key="4">
    <source>
        <dbReference type="Proteomes" id="UP001371456"/>
    </source>
</evidence>
<protein>
    <recommendedName>
        <fullName evidence="2">FMN-dependent dehydrogenase domain-containing protein</fullName>
    </recommendedName>
</protein>
<dbReference type="PANTHER" id="PTHR10578:SF125">
    <property type="entry name" value="(S)-2-HYDROXY-ACID OXIDASE"/>
    <property type="match status" value="1"/>
</dbReference>
<feature type="domain" description="FMN-dependent dehydrogenase" evidence="2">
    <location>
        <begin position="6"/>
        <end position="54"/>
    </location>
</feature>
<dbReference type="InterPro" id="IPR000262">
    <property type="entry name" value="FMN-dep_DH"/>
</dbReference>
<evidence type="ECO:0000256" key="1">
    <source>
        <dbReference type="ARBA" id="ARBA00001917"/>
    </source>
</evidence>
<dbReference type="AlphaFoldDB" id="A0AAN8TL86"/>
<name>A0AAN8TL86_SOLBU</name>
<dbReference type="GO" id="GO:0016491">
    <property type="term" value="F:oxidoreductase activity"/>
    <property type="evidence" value="ECO:0007669"/>
    <property type="project" value="InterPro"/>
</dbReference>
<organism evidence="3 4">
    <name type="scientific">Solanum bulbocastanum</name>
    <name type="common">Wild potato</name>
    <dbReference type="NCBI Taxonomy" id="147425"/>
    <lineage>
        <taxon>Eukaryota</taxon>
        <taxon>Viridiplantae</taxon>
        <taxon>Streptophyta</taxon>
        <taxon>Embryophyta</taxon>
        <taxon>Tracheophyta</taxon>
        <taxon>Spermatophyta</taxon>
        <taxon>Magnoliopsida</taxon>
        <taxon>eudicotyledons</taxon>
        <taxon>Gunneridae</taxon>
        <taxon>Pentapetalae</taxon>
        <taxon>asterids</taxon>
        <taxon>lamiids</taxon>
        <taxon>Solanales</taxon>
        <taxon>Solanaceae</taxon>
        <taxon>Solanoideae</taxon>
        <taxon>Solaneae</taxon>
        <taxon>Solanum</taxon>
    </lineage>
</organism>
<evidence type="ECO:0000313" key="3">
    <source>
        <dbReference type="EMBL" id="KAK6789719.1"/>
    </source>
</evidence>
<accession>A0AAN8TL86</accession>
<dbReference type="InterPro" id="IPR013785">
    <property type="entry name" value="Aldolase_TIM"/>
</dbReference>
<dbReference type="Pfam" id="PF01070">
    <property type="entry name" value="FMN_dh"/>
    <property type="match status" value="1"/>
</dbReference>
<sequence>MNVLKIGRPVIYGLATNGEFGVKQGIEMLNNELEQTIALAGCCTTAEIIRNYVKTDKERLLLAYGFFGYLENFGTSSPCFTFVSNLL</sequence>
<comment type="cofactor">
    <cofactor evidence="1">
        <name>FMN</name>
        <dbReference type="ChEBI" id="CHEBI:58210"/>
    </cofactor>
</comment>